<protein>
    <submittedName>
        <fullName evidence="2">Uncharacterized protein</fullName>
    </submittedName>
</protein>
<sequence length="158" mass="17414">MSYYSSPYSSSYASSFLSPYSGSYSNPYYSPTGGSSYYMPSASSGSIIGPPPSSHRRRHGHHRRRSDSYGAPMPQFYGRTPVQHYYPQYHVPNTMSYNGSGMGPYSATAPVVIVAQLLLKAWEESNESSKASSQLSLQLQQQEDKTNRGIAASDRVLC</sequence>
<dbReference type="AlphaFoldDB" id="A0A550CYJ6"/>
<accession>A0A550CYJ6</accession>
<evidence type="ECO:0000313" key="2">
    <source>
        <dbReference type="EMBL" id="TRM69853.1"/>
    </source>
</evidence>
<dbReference type="Proteomes" id="UP000320762">
    <property type="component" value="Unassembled WGS sequence"/>
</dbReference>
<feature type="compositionally biased region" description="Basic residues" evidence="1">
    <location>
        <begin position="54"/>
        <end position="65"/>
    </location>
</feature>
<feature type="region of interest" description="Disordered" evidence="1">
    <location>
        <begin position="139"/>
        <end position="158"/>
    </location>
</feature>
<evidence type="ECO:0000313" key="3">
    <source>
        <dbReference type="Proteomes" id="UP000320762"/>
    </source>
</evidence>
<dbReference type="OrthoDB" id="3063522at2759"/>
<comment type="caution">
    <text evidence="2">The sequence shown here is derived from an EMBL/GenBank/DDBJ whole genome shotgun (WGS) entry which is preliminary data.</text>
</comment>
<evidence type="ECO:0000256" key="1">
    <source>
        <dbReference type="SAM" id="MobiDB-lite"/>
    </source>
</evidence>
<keyword evidence="3" id="KW-1185">Reference proteome</keyword>
<organism evidence="2 3">
    <name type="scientific">Schizophyllum amplum</name>
    <dbReference type="NCBI Taxonomy" id="97359"/>
    <lineage>
        <taxon>Eukaryota</taxon>
        <taxon>Fungi</taxon>
        <taxon>Dikarya</taxon>
        <taxon>Basidiomycota</taxon>
        <taxon>Agaricomycotina</taxon>
        <taxon>Agaricomycetes</taxon>
        <taxon>Agaricomycetidae</taxon>
        <taxon>Agaricales</taxon>
        <taxon>Schizophyllaceae</taxon>
        <taxon>Schizophyllum</taxon>
    </lineage>
</organism>
<name>A0A550CYJ6_9AGAR</name>
<proteinExistence type="predicted"/>
<feature type="region of interest" description="Disordered" evidence="1">
    <location>
        <begin position="46"/>
        <end position="73"/>
    </location>
</feature>
<dbReference type="EMBL" id="VDMD01000001">
    <property type="protein sequence ID" value="TRM69853.1"/>
    <property type="molecule type" value="Genomic_DNA"/>
</dbReference>
<gene>
    <name evidence="2" type="ORF">BD626DRAFT_533361</name>
</gene>
<reference evidence="2 3" key="1">
    <citation type="journal article" date="2019" name="New Phytol.">
        <title>Comparative genomics reveals unique wood-decay strategies and fruiting body development in the Schizophyllaceae.</title>
        <authorList>
            <person name="Almasi E."/>
            <person name="Sahu N."/>
            <person name="Krizsan K."/>
            <person name="Balint B."/>
            <person name="Kovacs G.M."/>
            <person name="Kiss B."/>
            <person name="Cseklye J."/>
            <person name="Drula E."/>
            <person name="Henrissat B."/>
            <person name="Nagy I."/>
            <person name="Chovatia M."/>
            <person name="Adam C."/>
            <person name="LaButti K."/>
            <person name="Lipzen A."/>
            <person name="Riley R."/>
            <person name="Grigoriev I.V."/>
            <person name="Nagy L.G."/>
        </authorList>
    </citation>
    <scope>NUCLEOTIDE SEQUENCE [LARGE SCALE GENOMIC DNA]</scope>
    <source>
        <strain evidence="2 3">NL-1724</strain>
    </source>
</reference>